<reference evidence="3" key="2">
    <citation type="submission" date="2004-02" db="EMBL/GenBank/DDBJ databases">
        <authorList>
            <consortium name="Genoscope"/>
            <consortium name="Whitehead Institute Centre for Genome Research"/>
        </authorList>
    </citation>
    <scope>NUCLEOTIDE SEQUENCE</scope>
</reference>
<feature type="region of interest" description="Disordered" evidence="2">
    <location>
        <begin position="324"/>
        <end position="350"/>
    </location>
</feature>
<dbReference type="KEGG" id="tng:GSTEN00033554G001"/>
<feature type="compositionally biased region" description="Polar residues" evidence="2">
    <location>
        <begin position="241"/>
        <end position="256"/>
    </location>
</feature>
<feature type="compositionally biased region" description="Low complexity" evidence="2">
    <location>
        <begin position="506"/>
        <end position="520"/>
    </location>
</feature>
<comment type="similarity">
    <text evidence="1">Belongs to the UPF0690 family.</text>
</comment>
<dbReference type="Pfam" id="PF15559">
    <property type="entry name" value="DUF4660"/>
    <property type="match status" value="1"/>
</dbReference>
<feature type="region of interest" description="Disordered" evidence="2">
    <location>
        <begin position="94"/>
        <end position="270"/>
    </location>
</feature>
<dbReference type="PANTHER" id="PTHR31833:SF2">
    <property type="entry name" value="UPF0690 PROTEIN C1ORF52"/>
    <property type="match status" value="1"/>
</dbReference>
<feature type="compositionally biased region" description="Basic residues" evidence="2">
    <location>
        <begin position="188"/>
        <end position="197"/>
    </location>
</feature>
<feature type="compositionally biased region" description="Low complexity" evidence="2">
    <location>
        <begin position="41"/>
        <end position="55"/>
    </location>
</feature>
<feature type="region of interest" description="Disordered" evidence="2">
    <location>
        <begin position="684"/>
        <end position="713"/>
    </location>
</feature>
<feature type="compositionally biased region" description="Basic and acidic residues" evidence="2">
    <location>
        <begin position="531"/>
        <end position="544"/>
    </location>
</feature>
<name>Q4RJ73_TETNG</name>
<reference evidence="3" key="1">
    <citation type="journal article" date="2004" name="Nature">
        <title>Genome duplication in the teleost fish Tetraodon nigroviridis reveals the early vertebrate proto-karyotype.</title>
        <authorList>
            <person name="Jaillon O."/>
            <person name="Aury J.-M."/>
            <person name="Brunet F."/>
            <person name="Petit J.-L."/>
            <person name="Stange-Thomann N."/>
            <person name="Mauceli E."/>
            <person name="Bouneau L."/>
            <person name="Fischer C."/>
            <person name="Ozouf-Costaz C."/>
            <person name="Bernot A."/>
            <person name="Nicaud S."/>
            <person name="Jaffe D."/>
            <person name="Fisher S."/>
            <person name="Lutfalla G."/>
            <person name="Dossat C."/>
            <person name="Segurens B."/>
            <person name="Dasilva C."/>
            <person name="Salanoubat M."/>
            <person name="Levy M."/>
            <person name="Boudet N."/>
            <person name="Castellano S."/>
            <person name="Anthouard V."/>
            <person name="Jubin C."/>
            <person name="Castelli V."/>
            <person name="Katinka M."/>
            <person name="Vacherie B."/>
            <person name="Biemont C."/>
            <person name="Skalli Z."/>
            <person name="Cattolico L."/>
            <person name="Poulain J."/>
            <person name="De Berardinis V."/>
            <person name="Cruaud C."/>
            <person name="Duprat S."/>
            <person name="Brottier P."/>
            <person name="Coutanceau J.-P."/>
            <person name="Gouzy J."/>
            <person name="Parra G."/>
            <person name="Lardier G."/>
            <person name="Chapple C."/>
            <person name="McKernan K.J."/>
            <person name="McEwan P."/>
            <person name="Bosak S."/>
            <person name="Kellis M."/>
            <person name="Volff J.-N."/>
            <person name="Guigo R."/>
            <person name="Zody M.C."/>
            <person name="Mesirov J."/>
            <person name="Lindblad-Toh K."/>
            <person name="Birren B."/>
            <person name="Nusbaum C."/>
            <person name="Kahn D."/>
            <person name="Robinson-Rechavi M."/>
            <person name="Laudet V."/>
            <person name="Schachter V."/>
            <person name="Quetier F."/>
            <person name="Saurin W."/>
            <person name="Scarpelli C."/>
            <person name="Wincker P."/>
            <person name="Lander E.S."/>
            <person name="Weissenbach J."/>
            <person name="Roest Crollius H."/>
        </authorList>
    </citation>
    <scope>NUCLEOTIDE SEQUENCE [LARGE SCALE GENOMIC DNA]</scope>
</reference>
<evidence type="ECO:0000313" key="3">
    <source>
        <dbReference type="EMBL" id="CAG11559.1"/>
    </source>
</evidence>
<feature type="region of interest" description="Disordered" evidence="2">
    <location>
        <begin position="382"/>
        <end position="434"/>
    </location>
</feature>
<dbReference type="PANTHER" id="PTHR31833">
    <property type="entry name" value="UPF0690 PROTEIN C1ORF52"/>
    <property type="match status" value="1"/>
</dbReference>
<sequence>MTEEKKSGSMGFFSSYDDLSDSSDGSDSDQEGEPVKKTAPSISSSVESGAQSSQQAPKGAASGAPLPKPDELFRSVSKPAFLYNPLNKQIDWDNLTVKPPEEPAKEFKPWNTAAVPPPESYSAEPVKKKGPPPGMDMAIKWSNVYEDNGEDAPKAHAGKAQFLPPEEQVSDSGLWSSRKPGQGSDPRSKRRGLLKIHFRYESRRNYGGRNPRKERRSAADTARPLRLLRSPGAEKVKQKLCQRSETPTRLSRNVESCEQGGETRGLGALQSPTFFPTELDIRDIHADSPRVTGESLKYTLNSEDEDYYDNEILPFYEAKRGVKNSEPGEASLSGQDKGQADESNTAQETDRLRNQLKEAYYLLITAMNDINLDVQPISCGLTDQQATSSSSSHSRDSLCSRLSTKHMDSDSWSSGGDRSPQQASDTDSLLRCRSRDSESGLKACSLKSKSVGNLPTTKGPEVGRGAALAETKVSAEPPVYDEAVSSDELLQDPGRDEEQGEPLNESSGSVNSLTGSSDSNPDAPTHQGHHTKPEQTNVREERSHAIRKGHGVTVNKMQEWMHKGRMLSSEMKQRIEGSALPPQANPCGCKVGAQAAGQRVKPAKAKSPTIKSPQVQHPAFIENVQTSCANGQEATRPGENHPSWRQPLTTITVSKKRNWLQQSSLGRNHCSKDELPGMLGAEEEVGSGQGFHQPPPSPRLDQRRTAGAASRPARLHLPQVRRRIFVVHRMVSLALLCVCAESSINEDETLLFCRHLRWSTLASLFF</sequence>
<feature type="compositionally biased region" description="Low complexity" evidence="2">
    <location>
        <begin position="410"/>
        <end position="419"/>
    </location>
</feature>
<evidence type="ECO:0000256" key="2">
    <source>
        <dbReference type="SAM" id="MobiDB-lite"/>
    </source>
</evidence>
<dbReference type="EMBL" id="CAAE01015039">
    <property type="protein sequence ID" value="CAG11559.1"/>
    <property type="molecule type" value="Genomic_DNA"/>
</dbReference>
<comment type="caution">
    <text evidence="3">The sequence shown here is derived from an EMBL/GenBank/DDBJ whole genome shotgun (WGS) entry which is preliminary data.</text>
</comment>
<proteinExistence type="inferred from homology"/>
<evidence type="ECO:0000256" key="1">
    <source>
        <dbReference type="ARBA" id="ARBA00008407"/>
    </source>
</evidence>
<feature type="region of interest" description="Disordered" evidence="2">
    <location>
        <begin position="1"/>
        <end position="72"/>
    </location>
</feature>
<dbReference type="OrthoDB" id="1906229at2759"/>
<accession>Q4RJ73</accession>
<gene>
    <name evidence="3" type="ORF">GSTENG00033554001</name>
</gene>
<feature type="region of interest" description="Disordered" evidence="2">
    <location>
        <begin position="472"/>
        <end position="550"/>
    </location>
</feature>
<feature type="compositionally biased region" description="Polar residues" evidence="2">
    <location>
        <begin position="332"/>
        <end position="347"/>
    </location>
</feature>
<dbReference type="AlphaFoldDB" id="Q4RJ73"/>
<dbReference type="InterPro" id="IPR029089">
    <property type="entry name" value="DUF4660"/>
</dbReference>
<organism evidence="3">
    <name type="scientific">Tetraodon nigroviridis</name>
    <name type="common">Spotted green pufferfish</name>
    <name type="synonym">Chelonodon nigroviridis</name>
    <dbReference type="NCBI Taxonomy" id="99883"/>
    <lineage>
        <taxon>Eukaryota</taxon>
        <taxon>Metazoa</taxon>
        <taxon>Chordata</taxon>
        <taxon>Craniata</taxon>
        <taxon>Vertebrata</taxon>
        <taxon>Euteleostomi</taxon>
        <taxon>Actinopterygii</taxon>
        <taxon>Neopterygii</taxon>
        <taxon>Teleostei</taxon>
        <taxon>Neoteleostei</taxon>
        <taxon>Acanthomorphata</taxon>
        <taxon>Eupercaria</taxon>
        <taxon>Tetraodontiformes</taxon>
        <taxon>Tetradontoidea</taxon>
        <taxon>Tetraodontidae</taxon>
        <taxon>Tetraodon</taxon>
    </lineage>
</organism>
<feature type="compositionally biased region" description="Acidic residues" evidence="2">
    <location>
        <begin position="18"/>
        <end position="32"/>
    </location>
</feature>
<protein>
    <submittedName>
        <fullName evidence="3">(spotted green pufferfish) hypothetical protein</fullName>
    </submittedName>
</protein>
<feature type="compositionally biased region" description="Basic and acidic residues" evidence="2">
    <location>
        <begin position="99"/>
        <end position="108"/>
    </location>
</feature>